<comment type="similarity">
    <text evidence="2">Belongs to the NOC2 family.</text>
</comment>
<keyword evidence="3" id="KW-0539">Nucleus</keyword>
<dbReference type="PANTHER" id="PTHR12687:SF4">
    <property type="entry name" value="NUCLEOLAR COMPLEX PROTEIN 2 HOMOLOG"/>
    <property type="match status" value="1"/>
</dbReference>
<dbReference type="PANTHER" id="PTHR12687">
    <property type="entry name" value="NUCLEOLAR COMPLEX 2 AND RAD4-RELATED"/>
    <property type="match status" value="1"/>
</dbReference>
<gene>
    <name evidence="5" type="ORF">I303_02449</name>
    <name evidence="6" type="ORF">I303_102434</name>
</gene>
<dbReference type="GeneID" id="28966148"/>
<keyword evidence="7" id="KW-1185">Reference proteome</keyword>
<sequence>MAKTSKAFKKFASSGKLKDQIANRRSKQQSKRKQDDRKAQRKHQRGAANESDAEVGEGQDDDDDEDDERDARRAGESALGGKAGGVAKSVEDLFGAGGLDGDLPEESDLEELDEEDEDEEDDDEDDEEGEGEEDLLDEVAMKKAMKDLSKNDPEFFKYLKENDEELLDFGKSKASGSKKGKGKQVDEDDDEEMASDDEDEDEDDIDEDEDEERKKISVNGKMLRGWQEGMLKQHSIRSLRKTLLAFRAAAHMNEDDGDQGSGLDTKYSIDSAQVFNKLVVTALKYTPVVVAHHFPYKTLANGRIKLQPPKTPNQSLNRLILSHFSTLLHLIKSLPSTPSSLSSGSNDEDAGSLLLVAVNESTKLLPWIMGARKHLRAYLKVLLDLWSSASDQVRIASFLALRRLFTIGDDAVKDLCLRNIYRSLLPPLRNTTPHTLPSINLMKNTASELYQLAPSLSYQHAFGFIRMLAVHLRNVVRSSTSGAGGDNQQAFKTVYNWQFVHCLDFWSQVLAGASSTQTQVDNGGLESPLKPLIFPLTQISLGVIRLLPSSRYFPLRFHILHSLLRIIQKSGTYIPLSPFLLEILDSTEFKRSNPKKSTLKPLDFEYIIRAPAAYPKTRIYQEGLGEELIYLLGEFYSTLSLNIAFPELVLPILITLRRHIKKGSAGSPKVVASLKVLIDKLEATKTYIEKQRRGVNFAPRDRSEVERFLDGSKIESTPIGNWIRLQKKIRDKKREEIERSFKDRAGVNDEDEDSD</sequence>
<dbReference type="GO" id="GO:0030690">
    <property type="term" value="C:Noc1p-Noc2p complex"/>
    <property type="evidence" value="ECO:0007669"/>
    <property type="project" value="TreeGrafter"/>
</dbReference>
<reference evidence="5" key="1">
    <citation type="submission" date="2013-07" db="EMBL/GenBank/DDBJ databases">
        <title>The Genome Sequence of Cryptococcus dejecticola CBS10117.</title>
        <authorList>
            <consortium name="The Broad Institute Genome Sequencing Platform"/>
            <person name="Cuomo C."/>
            <person name="Litvintseva A."/>
            <person name="Chen Y."/>
            <person name="Heitman J."/>
            <person name="Sun S."/>
            <person name="Springer D."/>
            <person name="Dromer F."/>
            <person name="Young S.K."/>
            <person name="Zeng Q."/>
            <person name="Gargeya S."/>
            <person name="Fitzgerald M."/>
            <person name="Abouelleil A."/>
            <person name="Alvarado L."/>
            <person name="Berlin A.M."/>
            <person name="Chapman S.B."/>
            <person name="Dewar J."/>
            <person name="Goldberg J."/>
            <person name="Griggs A."/>
            <person name="Gujja S."/>
            <person name="Hansen M."/>
            <person name="Howarth C."/>
            <person name="Imamovic A."/>
            <person name="Larimer J."/>
            <person name="McCowan C."/>
            <person name="Murphy C."/>
            <person name="Pearson M."/>
            <person name="Priest M."/>
            <person name="Roberts A."/>
            <person name="Saif S."/>
            <person name="Shea T."/>
            <person name="Sykes S."/>
            <person name="Wortman J."/>
            <person name="Nusbaum C."/>
            <person name="Birren B."/>
        </authorList>
    </citation>
    <scope>NUCLEOTIDE SEQUENCE [LARGE SCALE GENOMIC DNA]</scope>
    <source>
        <strain evidence="5">CBS 10117</strain>
    </source>
</reference>
<dbReference type="Pfam" id="PF03715">
    <property type="entry name" value="Noc2"/>
    <property type="match status" value="1"/>
</dbReference>
<feature type="compositionally biased region" description="Acidic residues" evidence="4">
    <location>
        <begin position="51"/>
        <end position="68"/>
    </location>
</feature>
<comment type="subcellular location">
    <subcellularLocation>
        <location evidence="1">Nucleus</location>
    </subcellularLocation>
</comment>
<proteinExistence type="inferred from homology"/>
<accession>A0A1A6A8R6</accession>
<dbReference type="GO" id="GO:0030691">
    <property type="term" value="C:Noc2p-Noc3p complex"/>
    <property type="evidence" value="ECO:0007669"/>
    <property type="project" value="TreeGrafter"/>
</dbReference>
<feature type="compositionally biased region" description="Acidic residues" evidence="4">
    <location>
        <begin position="186"/>
        <end position="211"/>
    </location>
</feature>
<feature type="region of interest" description="Disordered" evidence="4">
    <location>
        <begin position="169"/>
        <end position="216"/>
    </location>
</feature>
<evidence type="ECO:0000313" key="7">
    <source>
        <dbReference type="Proteomes" id="UP000078595"/>
    </source>
</evidence>
<dbReference type="InterPro" id="IPR005343">
    <property type="entry name" value="Noc2"/>
</dbReference>
<dbReference type="GO" id="GO:0005730">
    <property type="term" value="C:nucleolus"/>
    <property type="evidence" value="ECO:0007669"/>
    <property type="project" value="TreeGrafter"/>
</dbReference>
<reference evidence="6" key="3">
    <citation type="submission" date="2024-02" db="EMBL/GenBank/DDBJ databases">
        <title>Comparative genomics of Cryptococcus and Kwoniella reveals pathogenesis evolution and contrasting modes of karyotype evolution via chromosome fusion or intercentromeric recombination.</title>
        <authorList>
            <person name="Coelho M.A."/>
            <person name="David-Palma M."/>
            <person name="Shea T."/>
            <person name="Bowers K."/>
            <person name="McGinley-Smith S."/>
            <person name="Mohammad A.W."/>
            <person name="Gnirke A."/>
            <person name="Yurkov A.M."/>
            <person name="Nowrousian M."/>
            <person name="Sun S."/>
            <person name="Cuomo C.A."/>
            <person name="Heitman J."/>
        </authorList>
    </citation>
    <scope>NUCLEOTIDE SEQUENCE</scope>
    <source>
        <strain evidence="6">CBS 10117</strain>
    </source>
</reference>
<dbReference type="AlphaFoldDB" id="A0A1A6A8R6"/>
<evidence type="ECO:0000313" key="6">
    <source>
        <dbReference type="EMBL" id="WWC59872.1"/>
    </source>
</evidence>
<evidence type="ECO:0000256" key="2">
    <source>
        <dbReference type="ARBA" id="ARBA00005907"/>
    </source>
</evidence>
<dbReference type="VEuPathDB" id="FungiDB:I303_02449"/>
<reference evidence="6" key="2">
    <citation type="submission" date="2013-07" db="EMBL/GenBank/DDBJ databases">
        <authorList>
            <consortium name="The Broad Institute Genome Sequencing Platform"/>
            <person name="Cuomo C."/>
            <person name="Litvintseva A."/>
            <person name="Chen Y."/>
            <person name="Heitman J."/>
            <person name="Sun S."/>
            <person name="Springer D."/>
            <person name="Dromer F."/>
            <person name="Young S.K."/>
            <person name="Zeng Q."/>
            <person name="Gargeya S."/>
            <person name="Fitzgerald M."/>
            <person name="Abouelleil A."/>
            <person name="Alvarado L."/>
            <person name="Berlin A.M."/>
            <person name="Chapman S.B."/>
            <person name="Dewar J."/>
            <person name="Goldberg J."/>
            <person name="Griggs A."/>
            <person name="Gujja S."/>
            <person name="Hansen M."/>
            <person name="Howarth C."/>
            <person name="Imamovic A."/>
            <person name="Larimer J."/>
            <person name="McCowan C."/>
            <person name="Murphy C."/>
            <person name="Pearson M."/>
            <person name="Priest M."/>
            <person name="Roberts A."/>
            <person name="Saif S."/>
            <person name="Shea T."/>
            <person name="Sykes S."/>
            <person name="Wortman J."/>
            <person name="Nusbaum C."/>
            <person name="Birren B."/>
        </authorList>
    </citation>
    <scope>NUCLEOTIDE SEQUENCE</scope>
    <source>
        <strain evidence="6">CBS 10117</strain>
    </source>
</reference>
<dbReference type="OrthoDB" id="10266662at2759"/>
<feature type="compositionally biased region" description="Acidic residues" evidence="4">
    <location>
        <begin position="102"/>
        <end position="137"/>
    </location>
</feature>
<protein>
    <submittedName>
        <fullName evidence="5">Nucleolar complex protein 2</fullName>
    </submittedName>
</protein>
<evidence type="ECO:0000256" key="4">
    <source>
        <dbReference type="SAM" id="MobiDB-lite"/>
    </source>
</evidence>
<dbReference type="GO" id="GO:0005654">
    <property type="term" value="C:nucleoplasm"/>
    <property type="evidence" value="ECO:0007669"/>
    <property type="project" value="TreeGrafter"/>
</dbReference>
<dbReference type="RefSeq" id="XP_018264284.1">
    <property type="nucleotide sequence ID" value="XM_018405790.1"/>
</dbReference>
<feature type="compositionally biased region" description="Low complexity" evidence="4">
    <location>
        <begin position="1"/>
        <end position="15"/>
    </location>
</feature>
<organism evidence="5">
    <name type="scientific">Kwoniella dejecticola CBS 10117</name>
    <dbReference type="NCBI Taxonomy" id="1296121"/>
    <lineage>
        <taxon>Eukaryota</taxon>
        <taxon>Fungi</taxon>
        <taxon>Dikarya</taxon>
        <taxon>Basidiomycota</taxon>
        <taxon>Agaricomycotina</taxon>
        <taxon>Tremellomycetes</taxon>
        <taxon>Tremellales</taxon>
        <taxon>Cryptococcaceae</taxon>
        <taxon>Kwoniella</taxon>
    </lineage>
</organism>
<evidence type="ECO:0000256" key="1">
    <source>
        <dbReference type="ARBA" id="ARBA00004123"/>
    </source>
</evidence>
<dbReference type="EMBL" id="KI894029">
    <property type="protein sequence ID" value="OBR86442.1"/>
    <property type="molecule type" value="Genomic_DNA"/>
</dbReference>
<dbReference type="KEGG" id="kdj:28966148"/>
<dbReference type="GO" id="GO:0042273">
    <property type="term" value="P:ribosomal large subunit biogenesis"/>
    <property type="evidence" value="ECO:0007669"/>
    <property type="project" value="TreeGrafter"/>
</dbReference>
<feature type="region of interest" description="Disordered" evidence="4">
    <location>
        <begin position="1"/>
        <end position="144"/>
    </location>
</feature>
<name>A0A1A6A8R6_9TREE</name>
<evidence type="ECO:0000313" key="5">
    <source>
        <dbReference type="EMBL" id="OBR86442.1"/>
    </source>
</evidence>
<dbReference type="EMBL" id="CP144532">
    <property type="protein sequence ID" value="WWC59872.1"/>
    <property type="molecule type" value="Genomic_DNA"/>
</dbReference>
<evidence type="ECO:0000256" key="3">
    <source>
        <dbReference type="ARBA" id="ARBA00023242"/>
    </source>
</evidence>
<dbReference type="Proteomes" id="UP000078595">
    <property type="component" value="Chromosome 3"/>
</dbReference>
<dbReference type="STRING" id="1296121.A0A1A6A8R6"/>